<proteinExistence type="inferred from homology"/>
<evidence type="ECO:0000256" key="6">
    <source>
        <dbReference type="SAM" id="MobiDB-lite"/>
    </source>
</evidence>
<gene>
    <name evidence="5" type="primary">EFM7</name>
    <name evidence="7" type="ORF">GOMPHAMPRED_005106</name>
</gene>
<dbReference type="EMBL" id="CAJPDQ010000003">
    <property type="protein sequence ID" value="CAF9907436.1"/>
    <property type="molecule type" value="Genomic_DNA"/>
</dbReference>
<dbReference type="GO" id="GO:0071885">
    <property type="term" value="F:N-terminal protein N-methyltransferase activity"/>
    <property type="evidence" value="ECO:0007669"/>
    <property type="project" value="UniProtKB-UniRule"/>
</dbReference>
<dbReference type="HAMAP" id="MF_03223">
    <property type="entry name" value="Methyltr_EFM7"/>
    <property type="match status" value="1"/>
</dbReference>
<evidence type="ECO:0000313" key="8">
    <source>
        <dbReference type="Proteomes" id="UP000664169"/>
    </source>
</evidence>
<comment type="caution">
    <text evidence="7">The sequence shown here is derived from an EMBL/GenBank/DDBJ whole genome shotgun (WGS) entry which is preliminary data.</text>
</comment>
<dbReference type="Pfam" id="PF10294">
    <property type="entry name" value="Methyltransf_16"/>
    <property type="match status" value="1"/>
</dbReference>
<dbReference type="OrthoDB" id="46564at2759"/>
<evidence type="ECO:0000313" key="7">
    <source>
        <dbReference type="EMBL" id="CAF9907436.1"/>
    </source>
</evidence>
<keyword evidence="3 5" id="KW-0808">Transferase</keyword>
<evidence type="ECO:0000256" key="3">
    <source>
        <dbReference type="ARBA" id="ARBA00022679"/>
    </source>
</evidence>
<dbReference type="GO" id="GO:0016279">
    <property type="term" value="F:protein-lysine N-methyltransferase activity"/>
    <property type="evidence" value="ECO:0007669"/>
    <property type="project" value="UniProtKB-UniRule"/>
</dbReference>
<evidence type="ECO:0000256" key="5">
    <source>
        <dbReference type="HAMAP-Rule" id="MF_03223"/>
    </source>
</evidence>
<dbReference type="GO" id="GO:0032259">
    <property type="term" value="P:methylation"/>
    <property type="evidence" value="ECO:0007669"/>
    <property type="project" value="UniProtKB-KW"/>
</dbReference>
<comment type="function">
    <text evidence="5">S-adenosyl-L-methionine-dependent protein methyltransferase that trimethylates the N-terminal glycine 'Gly-2' of elongation factor 1-alpha, before also catalyzing the mono- and dimethylation of 'Lys-3'.</text>
</comment>
<keyword evidence="2 5" id="KW-0489">Methyltransferase</keyword>
<feature type="binding site" evidence="5">
    <location>
        <position position="164"/>
    </location>
    <ligand>
        <name>S-adenosyl-L-methionine</name>
        <dbReference type="ChEBI" id="CHEBI:59789"/>
    </ligand>
</feature>
<feature type="binding site" evidence="5">
    <location>
        <position position="108"/>
    </location>
    <ligand>
        <name>S-adenosyl-L-methionine</name>
        <dbReference type="ChEBI" id="CHEBI:59789"/>
    </ligand>
</feature>
<dbReference type="PROSITE" id="PS51560">
    <property type="entry name" value="SAM_MT_NNT1"/>
    <property type="match status" value="1"/>
</dbReference>
<reference evidence="7" key="1">
    <citation type="submission" date="2021-03" db="EMBL/GenBank/DDBJ databases">
        <authorList>
            <person name="Tagirdzhanova G."/>
        </authorList>
    </citation>
    <scope>NUCLEOTIDE SEQUENCE</scope>
</reference>
<dbReference type="CDD" id="cd02440">
    <property type="entry name" value="AdoMet_MTases"/>
    <property type="match status" value="1"/>
</dbReference>
<sequence length="268" mass="30132">MATADSDTEEDNSLSIFQEPATFRPPPPEPTKTSYTLQRGSPTLNLHLVGSSPLWGHILWHTSTTLAVYLEQQPWLVQGKTVLELGAGAGLPGLVAAILGARKVCLTDYPDTDLIENLASNVKECGSLWRSETEVVAEGFLWGSSPDSKMKSMLEDGFDVLILSDLLFNHSEHVKLVASVKACLKRDSTPGQQSSQSSWKDRPRALVFFTPHRPWLYKKDLDFFEVARREGLVVEKVFEKVLERPMFAEDRGDEKMRRTVEGWEVRWS</sequence>
<dbReference type="SUPFAM" id="SSF53335">
    <property type="entry name" value="S-adenosyl-L-methionine-dependent methyltransferases"/>
    <property type="match status" value="1"/>
</dbReference>
<dbReference type="Gene3D" id="3.40.50.150">
    <property type="entry name" value="Vaccinia Virus protein VP39"/>
    <property type="match status" value="1"/>
</dbReference>
<organism evidence="7 8">
    <name type="scientific">Gomphillus americanus</name>
    <dbReference type="NCBI Taxonomy" id="1940652"/>
    <lineage>
        <taxon>Eukaryota</taxon>
        <taxon>Fungi</taxon>
        <taxon>Dikarya</taxon>
        <taxon>Ascomycota</taxon>
        <taxon>Pezizomycotina</taxon>
        <taxon>Lecanoromycetes</taxon>
        <taxon>OSLEUM clade</taxon>
        <taxon>Ostropomycetidae</taxon>
        <taxon>Ostropales</taxon>
        <taxon>Graphidaceae</taxon>
        <taxon>Gomphilloideae</taxon>
        <taxon>Gomphillus</taxon>
    </lineage>
</organism>
<feature type="binding site" evidence="5">
    <location>
        <begin position="86"/>
        <end position="88"/>
    </location>
    <ligand>
        <name>S-adenosyl-L-methionine</name>
        <dbReference type="ChEBI" id="CHEBI:59789"/>
    </ligand>
</feature>
<comment type="similarity">
    <text evidence="5">Belongs to the class I-like SAM-binding methyltransferase superfamily. EFM7 family.</text>
</comment>
<evidence type="ECO:0000256" key="1">
    <source>
        <dbReference type="ARBA" id="ARBA00022490"/>
    </source>
</evidence>
<dbReference type="AlphaFoldDB" id="A0A8H3EHX3"/>
<evidence type="ECO:0000256" key="4">
    <source>
        <dbReference type="ARBA" id="ARBA00022691"/>
    </source>
</evidence>
<feature type="region of interest" description="Disordered" evidence="6">
    <location>
        <begin position="1"/>
        <end position="32"/>
    </location>
</feature>
<dbReference type="PANTHER" id="PTHR14614:SF10">
    <property type="entry name" value="PROTEIN N-TERMINAL AND LYSINE N-METHYLTRANSFERASE EFM7"/>
    <property type="match status" value="1"/>
</dbReference>
<protein>
    <recommendedName>
        <fullName evidence="5">Protein N-terminal and lysine N-methyltransferase EFM7</fullName>
        <ecNumber evidence="5">2.1.1.-</ecNumber>
    </recommendedName>
    <alternativeName>
        <fullName evidence="5">Elongation factor methyltransferase 7</fullName>
    </alternativeName>
</protein>
<comment type="subcellular location">
    <subcellularLocation>
        <location evidence="5">Cytoplasm</location>
    </subcellularLocation>
</comment>
<name>A0A8H3EHX3_9LECA</name>
<dbReference type="EC" id="2.1.1.-" evidence="5"/>
<feature type="binding site" evidence="5">
    <location>
        <position position="142"/>
    </location>
    <ligand>
        <name>S-adenosyl-L-methionine</name>
        <dbReference type="ChEBI" id="CHEBI:59789"/>
    </ligand>
</feature>
<dbReference type="GO" id="GO:0005737">
    <property type="term" value="C:cytoplasm"/>
    <property type="evidence" value="ECO:0007669"/>
    <property type="project" value="UniProtKB-SubCell"/>
</dbReference>
<accession>A0A8H3EHX3</accession>
<dbReference type="InterPro" id="IPR019410">
    <property type="entry name" value="Methyltransf_16"/>
</dbReference>
<feature type="compositionally biased region" description="Acidic residues" evidence="6">
    <location>
        <begin position="1"/>
        <end position="12"/>
    </location>
</feature>
<feature type="binding site" evidence="5">
    <location>
        <position position="60"/>
    </location>
    <ligand>
        <name>S-adenosyl-L-methionine</name>
        <dbReference type="ChEBI" id="CHEBI:59789"/>
    </ligand>
</feature>
<dbReference type="InterPro" id="IPR029063">
    <property type="entry name" value="SAM-dependent_MTases_sf"/>
</dbReference>
<evidence type="ECO:0000256" key="2">
    <source>
        <dbReference type="ARBA" id="ARBA00022603"/>
    </source>
</evidence>
<dbReference type="Proteomes" id="UP000664169">
    <property type="component" value="Unassembled WGS sequence"/>
</dbReference>
<keyword evidence="1 5" id="KW-0963">Cytoplasm</keyword>
<dbReference type="PANTHER" id="PTHR14614">
    <property type="entry name" value="HEPATOCELLULAR CARCINOMA-ASSOCIATED ANTIGEN"/>
    <property type="match status" value="1"/>
</dbReference>
<keyword evidence="4 5" id="KW-0949">S-adenosyl-L-methionine</keyword>
<dbReference type="InterPro" id="IPR025784">
    <property type="entry name" value="EFM7"/>
</dbReference>
<keyword evidence="8" id="KW-1185">Reference proteome</keyword>